<dbReference type="Pfam" id="PF22817">
    <property type="entry name" value="ApeP-like"/>
    <property type="match status" value="1"/>
</dbReference>
<dbReference type="InterPro" id="IPR016776">
    <property type="entry name" value="ApeP-like_dehydratase"/>
</dbReference>
<reference evidence="1" key="1">
    <citation type="journal article" date="2021" name="PeerJ">
        <title>Extensive microbial diversity within the chicken gut microbiome revealed by metagenomics and culture.</title>
        <authorList>
            <person name="Gilroy R."/>
            <person name="Ravi A."/>
            <person name="Getino M."/>
            <person name="Pursley I."/>
            <person name="Horton D.L."/>
            <person name="Alikhan N.F."/>
            <person name="Baker D."/>
            <person name="Gharbi K."/>
            <person name="Hall N."/>
            <person name="Watson M."/>
            <person name="Adriaenssens E.M."/>
            <person name="Foster-Nyarko E."/>
            <person name="Jarju S."/>
            <person name="Secka A."/>
            <person name="Antonio M."/>
            <person name="Oren A."/>
            <person name="Chaudhuri R.R."/>
            <person name="La Ragione R."/>
            <person name="Hildebrand F."/>
            <person name="Pallen M.J."/>
        </authorList>
    </citation>
    <scope>NUCLEOTIDE SEQUENCE</scope>
    <source>
        <strain evidence="1">687</strain>
    </source>
</reference>
<dbReference type="InterPro" id="IPR029069">
    <property type="entry name" value="HotDog_dom_sf"/>
</dbReference>
<accession>A0A9E2KM30</accession>
<comment type="caution">
    <text evidence="1">The sequence shown here is derived from an EMBL/GenBank/DDBJ whole genome shotgun (WGS) entry which is preliminary data.</text>
</comment>
<gene>
    <name evidence="1" type="ORF">IAA31_03595</name>
</gene>
<protein>
    <submittedName>
        <fullName evidence="1">3-hydroxy-fatty acyl-ACP dehydratase</fullName>
    </submittedName>
</protein>
<dbReference type="SUPFAM" id="SSF54637">
    <property type="entry name" value="Thioesterase/thiol ester dehydrase-isomerase"/>
    <property type="match status" value="1"/>
</dbReference>
<dbReference type="Gene3D" id="3.10.129.10">
    <property type="entry name" value="Hotdog Thioesterase"/>
    <property type="match status" value="1"/>
</dbReference>
<dbReference type="PIRSF" id="PIRSF020565">
    <property type="entry name" value="3Ho_Ac_ACP_DH_prd"/>
    <property type="match status" value="1"/>
</dbReference>
<proteinExistence type="predicted"/>
<dbReference type="AlphaFoldDB" id="A0A9E2KM30"/>
<evidence type="ECO:0000313" key="2">
    <source>
        <dbReference type="Proteomes" id="UP000824150"/>
    </source>
</evidence>
<evidence type="ECO:0000313" key="1">
    <source>
        <dbReference type="EMBL" id="MBU3826555.1"/>
    </source>
</evidence>
<dbReference type="Proteomes" id="UP000824150">
    <property type="component" value="Unassembled WGS sequence"/>
</dbReference>
<dbReference type="EMBL" id="JAHLFG010000037">
    <property type="protein sequence ID" value="MBU3826555.1"/>
    <property type="molecule type" value="Genomic_DNA"/>
</dbReference>
<organism evidence="1 2">
    <name type="scientific">Candidatus Anaerobiospirillum merdipullorum</name>
    <dbReference type="NCBI Taxonomy" id="2838450"/>
    <lineage>
        <taxon>Bacteria</taxon>
        <taxon>Pseudomonadati</taxon>
        <taxon>Pseudomonadota</taxon>
        <taxon>Gammaproteobacteria</taxon>
        <taxon>Aeromonadales</taxon>
        <taxon>Succinivibrionaceae</taxon>
        <taxon>Anaerobiospirillum</taxon>
    </lineage>
</organism>
<name>A0A9E2KM30_9GAMM</name>
<sequence>MSKYLAPAAYLPHQAPMLLIDEVVAVSADTVCCCSVVDNDHALAPFITPQGVPSFFSLELMAQTIGVWAGFWELSRSGHKIEAGMLLGGRGFKFSTPFLPLNATLSLEAQLLLSDDKVGSFEAQVRVGSDILACGRINTLQASLGELDSLVHV</sequence>
<reference evidence="1" key="2">
    <citation type="submission" date="2021-04" db="EMBL/GenBank/DDBJ databases">
        <authorList>
            <person name="Gilroy R."/>
        </authorList>
    </citation>
    <scope>NUCLEOTIDE SEQUENCE</scope>
    <source>
        <strain evidence="1">687</strain>
    </source>
</reference>